<dbReference type="PANTHER" id="PTHR39652">
    <property type="entry name" value="UPF0201 PROTEIN TK1335"/>
    <property type="match status" value="1"/>
</dbReference>
<dbReference type="SUPFAM" id="SSF55282">
    <property type="entry name" value="RL5-like"/>
    <property type="match status" value="1"/>
</dbReference>
<gene>
    <name evidence="2" type="ORF">ENT87_08200</name>
    <name evidence="3" type="ORF">ENU30_03920</name>
</gene>
<dbReference type="Pfam" id="PF01877">
    <property type="entry name" value="RNA_binding"/>
    <property type="match status" value="1"/>
</dbReference>
<proteinExistence type="inferred from homology"/>
<organism evidence="2">
    <name type="scientific">Ignisphaera aggregans</name>
    <dbReference type="NCBI Taxonomy" id="334771"/>
    <lineage>
        <taxon>Archaea</taxon>
        <taxon>Thermoproteota</taxon>
        <taxon>Thermoprotei</taxon>
        <taxon>Desulfurococcales</taxon>
        <taxon>Desulfurococcaceae</taxon>
        <taxon>Ignisphaera</taxon>
    </lineage>
</organism>
<dbReference type="EMBL" id="DTAI01000243">
    <property type="protein sequence ID" value="HGN37508.1"/>
    <property type="molecule type" value="Genomic_DNA"/>
</dbReference>
<reference evidence="2" key="1">
    <citation type="journal article" date="2020" name="mSystems">
        <title>Genome- and Community-Level Interaction Insights into Carbon Utilization and Element Cycling Functions of Hydrothermarchaeota in Hydrothermal Sediment.</title>
        <authorList>
            <person name="Zhou Z."/>
            <person name="Liu Y."/>
            <person name="Xu W."/>
            <person name="Pan J."/>
            <person name="Luo Z.H."/>
            <person name="Li M."/>
        </authorList>
    </citation>
    <scope>NUCLEOTIDE SEQUENCE [LARGE SCALE GENOMIC DNA]</scope>
    <source>
        <strain evidence="2">SpSt-618</strain>
        <strain evidence="3">SpSt-657</strain>
    </source>
</reference>
<comment type="caution">
    <text evidence="2">The sequence shown here is derived from an EMBL/GenBank/DDBJ whole genome shotgun (WGS) entry which is preliminary data.</text>
</comment>
<dbReference type="EMBL" id="DTBZ01000076">
    <property type="protein sequence ID" value="HGQ18107.1"/>
    <property type="molecule type" value="Genomic_DNA"/>
</dbReference>
<dbReference type="InterPro" id="IPR022803">
    <property type="entry name" value="Ribosomal_uL5_dom_sf"/>
</dbReference>
<sequence>MVYIRVEAEVRPTEDLDKVLRALKNILYIKNVKVEDVGRERRIVICEESSLDILKKLHDILRRQRILDTARSVMLRNLRSTTTEFKLNKQAAFQGIINFVENDNESPLGAVTVMITSSNINAIIDWLAPKTSHGRPLWETEPPKDA</sequence>
<evidence type="ECO:0000313" key="2">
    <source>
        <dbReference type="EMBL" id="HGN37508.1"/>
    </source>
</evidence>
<evidence type="ECO:0000313" key="3">
    <source>
        <dbReference type="EMBL" id="HGQ18107.1"/>
    </source>
</evidence>
<comment type="similarity">
    <text evidence="1">Belongs to the UPF0201 family.</text>
</comment>
<dbReference type="Gene3D" id="3.30.1440.10">
    <property type="match status" value="1"/>
</dbReference>
<name>A0A7J3I9R2_9CREN</name>
<accession>A0A7J3I9R2</accession>
<dbReference type="NCBIfam" id="NF001687">
    <property type="entry name" value="PRK00447.1"/>
    <property type="match status" value="1"/>
</dbReference>
<dbReference type="AlphaFoldDB" id="A0A7J3I9R2"/>
<dbReference type="HAMAP" id="MF_01112">
    <property type="entry name" value="UPF0201"/>
    <property type="match status" value="1"/>
</dbReference>
<dbReference type="PANTHER" id="PTHR39652:SF1">
    <property type="entry name" value="UPF0201 PROTEIN TK1335"/>
    <property type="match status" value="1"/>
</dbReference>
<dbReference type="InterPro" id="IPR002739">
    <property type="entry name" value="PAB1135-like"/>
</dbReference>
<protein>
    <recommendedName>
        <fullName evidence="1">UPF0201 protein ENT87_08200</fullName>
    </recommendedName>
</protein>
<evidence type="ECO:0000256" key="1">
    <source>
        <dbReference type="HAMAP-Rule" id="MF_01112"/>
    </source>
</evidence>